<gene>
    <name evidence="2" type="ORF">JCM9140_227</name>
</gene>
<organism evidence="2 3">
    <name type="scientific">Halalkalibacter wakoensis JCM 9140</name>
    <dbReference type="NCBI Taxonomy" id="1236970"/>
    <lineage>
        <taxon>Bacteria</taxon>
        <taxon>Bacillati</taxon>
        <taxon>Bacillota</taxon>
        <taxon>Bacilli</taxon>
        <taxon>Bacillales</taxon>
        <taxon>Bacillaceae</taxon>
        <taxon>Halalkalibacter</taxon>
    </lineage>
</organism>
<dbReference type="Pfam" id="PF00701">
    <property type="entry name" value="DHDPS"/>
    <property type="match status" value="1"/>
</dbReference>
<comment type="caution">
    <text evidence="2">The sequence shown here is derived from an EMBL/GenBank/DDBJ whole genome shotgun (WGS) entry which is preliminary data.</text>
</comment>
<reference evidence="2" key="1">
    <citation type="journal article" date="2014" name="Genome Announc.">
        <title>Draft Genome Sequences of Three Alkaliphilic Bacillus Strains, Bacillus wakoensis JCM 9140T, Bacillus akibai JCM 9157T, and Bacillus hemicellulosilyticus JCM 9152T.</title>
        <authorList>
            <person name="Yuki M."/>
            <person name="Oshima K."/>
            <person name="Suda W."/>
            <person name="Oshida Y."/>
            <person name="Kitamura K."/>
            <person name="Iida T."/>
            <person name="Hattori M."/>
            <person name="Ohkuma M."/>
        </authorList>
    </citation>
    <scope>NUCLEOTIDE SEQUENCE [LARGE SCALE GENOMIC DNA]</scope>
    <source>
        <strain evidence="2">JCM 9140</strain>
    </source>
</reference>
<name>W4PXV7_9BACI</name>
<keyword evidence="1" id="KW-0456">Lyase</keyword>
<protein>
    <submittedName>
        <fullName evidence="2">Dihydrodipicolinate synthase</fullName>
    </submittedName>
</protein>
<keyword evidence="3" id="KW-1185">Reference proteome</keyword>
<dbReference type="AlphaFoldDB" id="W4PXV7"/>
<evidence type="ECO:0000313" key="3">
    <source>
        <dbReference type="Proteomes" id="UP000018890"/>
    </source>
</evidence>
<dbReference type="STRING" id="1236970.JCM9140_227"/>
<evidence type="ECO:0000313" key="2">
    <source>
        <dbReference type="EMBL" id="GAE24313.1"/>
    </source>
</evidence>
<proteinExistence type="predicted"/>
<dbReference type="EMBL" id="BAUT01000001">
    <property type="protein sequence ID" value="GAE24313.1"/>
    <property type="molecule type" value="Genomic_DNA"/>
</dbReference>
<evidence type="ECO:0000256" key="1">
    <source>
        <dbReference type="ARBA" id="ARBA00023239"/>
    </source>
</evidence>
<dbReference type="Gene3D" id="3.20.20.70">
    <property type="entry name" value="Aldolase class I"/>
    <property type="match status" value="1"/>
</dbReference>
<dbReference type="InterPro" id="IPR002220">
    <property type="entry name" value="DapA-like"/>
</dbReference>
<dbReference type="InterPro" id="IPR013785">
    <property type="entry name" value="Aldolase_TIM"/>
</dbReference>
<dbReference type="SUPFAM" id="SSF51569">
    <property type="entry name" value="Aldolase"/>
    <property type="match status" value="1"/>
</dbReference>
<dbReference type="Proteomes" id="UP000018890">
    <property type="component" value="Unassembled WGS sequence"/>
</dbReference>
<dbReference type="GO" id="GO:0016829">
    <property type="term" value="F:lyase activity"/>
    <property type="evidence" value="ECO:0007669"/>
    <property type="project" value="UniProtKB-KW"/>
</dbReference>
<accession>W4PXV7</accession>
<sequence>MFLAPNPTAVKYALSLKGIDTGSVRLPLIPLTHDQMSEVKNKVN</sequence>